<dbReference type="CDD" id="cd14824">
    <property type="entry name" value="Longin"/>
    <property type="match status" value="1"/>
</dbReference>
<evidence type="ECO:0000256" key="8">
    <source>
        <dbReference type="ARBA" id="ARBA00046278"/>
    </source>
</evidence>
<dbReference type="PROSITE" id="PS50859">
    <property type="entry name" value="LONGIN"/>
    <property type="match status" value="1"/>
</dbReference>
<protein>
    <submittedName>
        <fullName evidence="10">YKT6 v-SNARE homolog (S. cerevisiae)</fullName>
    </submittedName>
</protein>
<keyword evidence="3" id="KW-0653">Protein transport</keyword>
<evidence type="ECO:0000256" key="1">
    <source>
        <dbReference type="ARBA" id="ARBA00008025"/>
    </source>
</evidence>
<accession>A0A8C4WUY3</accession>
<reference evidence="10" key="1">
    <citation type="submission" date="2025-08" db="UniProtKB">
        <authorList>
            <consortium name="Ensembl"/>
        </authorList>
    </citation>
    <scope>IDENTIFICATION</scope>
</reference>
<comment type="similarity">
    <text evidence="1">Belongs to the synaptobrevin family.</text>
</comment>
<dbReference type="GO" id="GO:0005794">
    <property type="term" value="C:Golgi apparatus"/>
    <property type="evidence" value="ECO:0007669"/>
    <property type="project" value="TreeGrafter"/>
</dbReference>
<dbReference type="GO" id="GO:0015031">
    <property type="term" value="P:protein transport"/>
    <property type="evidence" value="ECO:0007669"/>
    <property type="project" value="UniProtKB-KW"/>
</dbReference>
<evidence type="ECO:0000256" key="7">
    <source>
        <dbReference type="ARBA" id="ARBA00023289"/>
    </source>
</evidence>
<dbReference type="OMA" id="WPATIHY"/>
<keyword evidence="2" id="KW-0488">Methylation</keyword>
<dbReference type="AlphaFoldDB" id="A0A8C4WUY3"/>
<keyword evidence="3" id="KW-0813">Transport</keyword>
<dbReference type="Ensembl" id="ENSEBUT00000013121.1">
    <property type="protein sequence ID" value="ENSEBUP00000012545.1"/>
    <property type="gene ID" value="ENSEBUG00000007973.1"/>
</dbReference>
<dbReference type="GO" id="GO:0006888">
    <property type="term" value="P:endoplasmic reticulum to Golgi vesicle-mediated transport"/>
    <property type="evidence" value="ECO:0007669"/>
    <property type="project" value="TreeGrafter"/>
</dbReference>
<dbReference type="SMART" id="SM01270">
    <property type="entry name" value="Longin"/>
    <property type="match status" value="1"/>
</dbReference>
<dbReference type="SUPFAM" id="SSF64356">
    <property type="entry name" value="SNARE-like"/>
    <property type="match status" value="1"/>
</dbReference>
<keyword evidence="5" id="KW-0564">Palmitate</keyword>
<keyword evidence="6" id="KW-0449">Lipoprotein</keyword>
<dbReference type="PANTHER" id="PTHR45806">
    <property type="entry name" value="SYNAPTOBREVIN HOMOLOG YKT6"/>
    <property type="match status" value="1"/>
</dbReference>
<dbReference type="InterPro" id="IPR011012">
    <property type="entry name" value="Longin-like_dom_sf"/>
</dbReference>
<evidence type="ECO:0000256" key="2">
    <source>
        <dbReference type="ARBA" id="ARBA00022481"/>
    </source>
</evidence>
<evidence type="ECO:0000313" key="10">
    <source>
        <dbReference type="Ensembl" id="ENSEBUP00000012545.1"/>
    </source>
</evidence>
<evidence type="ECO:0000256" key="6">
    <source>
        <dbReference type="ARBA" id="ARBA00023288"/>
    </source>
</evidence>
<proteinExistence type="inferred from homology"/>
<name>A0A8C4WUY3_EPTBU</name>
<dbReference type="GO" id="GO:0005484">
    <property type="term" value="F:SNAP receptor activity"/>
    <property type="evidence" value="ECO:0007669"/>
    <property type="project" value="TreeGrafter"/>
</dbReference>
<dbReference type="Gene3D" id="3.30.450.50">
    <property type="entry name" value="Longin domain"/>
    <property type="match status" value="1"/>
</dbReference>
<organism evidence="10 11">
    <name type="scientific">Eptatretus burgeri</name>
    <name type="common">Inshore hagfish</name>
    <dbReference type="NCBI Taxonomy" id="7764"/>
    <lineage>
        <taxon>Eukaryota</taxon>
        <taxon>Metazoa</taxon>
        <taxon>Chordata</taxon>
        <taxon>Craniata</taxon>
        <taxon>Vertebrata</taxon>
        <taxon>Cyclostomata</taxon>
        <taxon>Myxini</taxon>
        <taxon>Myxiniformes</taxon>
        <taxon>Myxinidae</taxon>
        <taxon>Eptatretinae</taxon>
        <taxon>Eptatretus</taxon>
    </lineage>
</organism>
<evidence type="ECO:0000313" key="11">
    <source>
        <dbReference type="Proteomes" id="UP000694388"/>
    </source>
</evidence>
<dbReference type="Pfam" id="PF13774">
    <property type="entry name" value="Longin"/>
    <property type="match status" value="1"/>
</dbReference>
<sequence length="163" mass="18252">MKLYCISILYKGLSKANLLKAAYDVSSFGFFHRTGVQEFMVFTSSIIVERTNKGTRASVKEQEYLCHVYIQEDGLAGVVISDHEYPTRVAFTLLNKVLDEFSMQVKNIDWPSGSPATVNYTALDGYLAKYQVLLPISTSYTSSVPLHHTSVLSCALFIYSVLE</sequence>
<keyword evidence="7" id="KW-0636">Prenylation</keyword>
<evidence type="ECO:0000256" key="4">
    <source>
        <dbReference type="ARBA" id="ARBA00023136"/>
    </source>
</evidence>
<dbReference type="Proteomes" id="UP000694388">
    <property type="component" value="Unplaced"/>
</dbReference>
<keyword evidence="4" id="KW-0472">Membrane</keyword>
<evidence type="ECO:0000256" key="3">
    <source>
        <dbReference type="ARBA" id="ARBA00022927"/>
    </source>
</evidence>
<comment type="subcellular location">
    <subcellularLocation>
        <location evidence="8">Endomembrane system</location>
        <topology evidence="8">Lipid-anchor</topology>
        <orientation evidence="8">Cytoplasmic side</orientation>
    </subcellularLocation>
</comment>
<evidence type="ECO:0000259" key="9">
    <source>
        <dbReference type="PROSITE" id="PS50859"/>
    </source>
</evidence>
<reference evidence="10" key="2">
    <citation type="submission" date="2025-09" db="UniProtKB">
        <authorList>
            <consortium name="Ensembl"/>
        </authorList>
    </citation>
    <scope>IDENTIFICATION</scope>
</reference>
<dbReference type="InterPro" id="IPR010908">
    <property type="entry name" value="Longin_dom"/>
</dbReference>
<keyword evidence="11" id="KW-1185">Reference proteome</keyword>
<dbReference type="PANTHER" id="PTHR45806:SF1">
    <property type="entry name" value="SYNAPTOBREVIN HOMOLOG YKT6"/>
    <property type="match status" value="1"/>
</dbReference>
<dbReference type="FunFam" id="3.30.450.50:FF:000013">
    <property type="entry name" value="Synaptobrevin homolog YKT6"/>
    <property type="match status" value="1"/>
</dbReference>
<evidence type="ECO:0000256" key="5">
    <source>
        <dbReference type="ARBA" id="ARBA00023139"/>
    </source>
</evidence>
<dbReference type="GeneTree" id="ENSGT00390000015164"/>
<feature type="domain" description="Longin" evidence="9">
    <location>
        <begin position="8"/>
        <end position="127"/>
    </location>
</feature>